<dbReference type="EMBL" id="MT143871">
    <property type="protein sequence ID" value="QJB04066.1"/>
    <property type="molecule type" value="Genomic_DNA"/>
</dbReference>
<reference evidence="1" key="1">
    <citation type="submission" date="2020-03" db="EMBL/GenBank/DDBJ databases">
        <title>The deep terrestrial virosphere.</title>
        <authorList>
            <person name="Holmfeldt K."/>
            <person name="Nilsson E."/>
            <person name="Simone D."/>
            <person name="Lopez-Fernandez M."/>
            <person name="Wu X."/>
            <person name="de Brujin I."/>
            <person name="Lundin D."/>
            <person name="Andersson A."/>
            <person name="Bertilsson S."/>
            <person name="Dopson M."/>
        </authorList>
    </citation>
    <scope>NUCLEOTIDE SEQUENCE</scope>
    <source>
        <strain evidence="1">MM171B00494</strain>
    </source>
</reference>
<sequence length="75" mass="9174">MNNKKINITEKEIDRNECDGQVELRVILRAEIKQILRQCTYKMKEAEKKKDQRMWEFWAAKREGVAWVRDTLKQY</sequence>
<dbReference type="AlphaFoldDB" id="A0A6M3MFH8"/>
<proteinExistence type="predicted"/>
<accession>A0A6M3MFH8</accession>
<gene>
    <name evidence="1" type="ORF">MM171B00494_0002</name>
</gene>
<name>A0A6M3MFH8_9ZZZZ</name>
<protein>
    <submittedName>
        <fullName evidence="1">Uncharacterized protein</fullName>
    </submittedName>
</protein>
<organism evidence="1">
    <name type="scientific">viral metagenome</name>
    <dbReference type="NCBI Taxonomy" id="1070528"/>
    <lineage>
        <taxon>unclassified sequences</taxon>
        <taxon>metagenomes</taxon>
        <taxon>organismal metagenomes</taxon>
    </lineage>
</organism>
<evidence type="ECO:0000313" key="1">
    <source>
        <dbReference type="EMBL" id="QJB04066.1"/>
    </source>
</evidence>